<dbReference type="PANTHER" id="PTHR45453:SF1">
    <property type="entry name" value="PHOSPHATE REGULON SENSOR PROTEIN PHOR"/>
    <property type="match status" value="1"/>
</dbReference>
<dbReference type="PANTHER" id="PTHR45453">
    <property type="entry name" value="PHOSPHATE REGULON SENSOR PROTEIN PHOR"/>
    <property type="match status" value="1"/>
</dbReference>
<dbReference type="Gene3D" id="1.10.287.130">
    <property type="match status" value="1"/>
</dbReference>
<dbReference type="AlphaFoldDB" id="A0A2G9ZJP4"/>
<dbReference type="SMART" id="SM00091">
    <property type="entry name" value="PAS"/>
    <property type="match status" value="2"/>
</dbReference>
<evidence type="ECO:0000256" key="1">
    <source>
        <dbReference type="ARBA" id="ARBA00000085"/>
    </source>
</evidence>
<evidence type="ECO:0000256" key="2">
    <source>
        <dbReference type="ARBA" id="ARBA00012438"/>
    </source>
</evidence>
<keyword evidence="4" id="KW-0808">Transferase</keyword>
<keyword evidence="8" id="KW-0175">Coiled coil</keyword>
<dbReference type="SUPFAM" id="SSF55785">
    <property type="entry name" value="PYP-like sensor domain (PAS domain)"/>
    <property type="match status" value="2"/>
</dbReference>
<dbReference type="Gene3D" id="3.30.450.20">
    <property type="entry name" value="PAS domain"/>
    <property type="match status" value="2"/>
</dbReference>
<comment type="catalytic activity">
    <reaction evidence="1">
        <text>ATP + protein L-histidine = ADP + protein N-phospho-L-histidine.</text>
        <dbReference type="EC" id="2.7.13.3"/>
    </reaction>
</comment>
<name>A0A2G9ZJP4_9BACT</name>
<dbReference type="FunFam" id="3.30.565.10:FF:000006">
    <property type="entry name" value="Sensor histidine kinase WalK"/>
    <property type="match status" value="1"/>
</dbReference>
<dbReference type="PROSITE" id="PS50113">
    <property type="entry name" value="PAC"/>
    <property type="match status" value="1"/>
</dbReference>
<dbReference type="InterPro" id="IPR000014">
    <property type="entry name" value="PAS"/>
</dbReference>
<dbReference type="GO" id="GO:0005886">
    <property type="term" value="C:plasma membrane"/>
    <property type="evidence" value="ECO:0007669"/>
    <property type="project" value="TreeGrafter"/>
</dbReference>
<dbReference type="CDD" id="cd00075">
    <property type="entry name" value="HATPase"/>
    <property type="match status" value="1"/>
</dbReference>
<dbReference type="InterPro" id="IPR005467">
    <property type="entry name" value="His_kinase_dom"/>
</dbReference>
<evidence type="ECO:0000256" key="3">
    <source>
        <dbReference type="ARBA" id="ARBA00022553"/>
    </source>
</evidence>
<dbReference type="SMART" id="SM00388">
    <property type="entry name" value="HisKA"/>
    <property type="match status" value="1"/>
</dbReference>
<dbReference type="Gene3D" id="3.30.565.10">
    <property type="entry name" value="Histidine kinase-like ATPase, C-terminal domain"/>
    <property type="match status" value="1"/>
</dbReference>
<dbReference type="CDD" id="cd00082">
    <property type="entry name" value="HisKA"/>
    <property type="match status" value="1"/>
</dbReference>
<feature type="coiled-coil region" evidence="8">
    <location>
        <begin position="273"/>
        <end position="307"/>
    </location>
</feature>
<dbReference type="GO" id="GO:0004721">
    <property type="term" value="F:phosphoprotein phosphatase activity"/>
    <property type="evidence" value="ECO:0007669"/>
    <property type="project" value="TreeGrafter"/>
</dbReference>
<dbReference type="GO" id="GO:0000155">
    <property type="term" value="F:phosphorelay sensor kinase activity"/>
    <property type="evidence" value="ECO:0007669"/>
    <property type="project" value="InterPro"/>
</dbReference>
<keyword evidence="6" id="KW-0902">Two-component regulatory system</keyword>
<evidence type="ECO:0000256" key="5">
    <source>
        <dbReference type="ARBA" id="ARBA00022777"/>
    </source>
</evidence>
<evidence type="ECO:0000256" key="7">
    <source>
        <dbReference type="ARBA" id="ARBA00023136"/>
    </source>
</evidence>
<dbReference type="CDD" id="cd00130">
    <property type="entry name" value="PAS"/>
    <property type="match status" value="1"/>
</dbReference>
<dbReference type="SMART" id="SM00387">
    <property type="entry name" value="HATPase_c"/>
    <property type="match status" value="1"/>
</dbReference>
<dbReference type="InterPro" id="IPR050351">
    <property type="entry name" value="BphY/WalK/GraS-like"/>
</dbReference>
<sequence length="547" mass="61702">MSTKTPPAISDQNQRLEELIARSKNHYEQVIDAMTDSICVVDHQFLIQSANKSFARAIRRPIKKIKGLSFFSVISRYAGLGRDWLCPDCPQTCVLKDVFRTGRTVFFEQTAHTPKDAKYYFQKTVFPVKNRRGETYQLVIVIRDITLLKEREVEIKRLHEFNNRILNSAPISIVVLDKSGRIVSANERASDMIADPDGAIVGKNLLKTSEIVKNVPLREAYADLLKNGKSFQNNSLSYFSRRSGQRKSLNIIAVPLSGTDGRREGALSMAIDNTEEVAAKEALEKLNRRLEEMVLQRTAELDQANRQLNQALDLKLKFIADASHELRTPLTIIKGNIDLAIQEINNQAGAVPEIYQVITGEIDRLGNIITDLTMLSNMDVRNETLHYEKINLFHLLQRIVRSLRVLADQKHIILTPLRPARQVVVAGDEAKLEKLLLNIVRNAIKYTPPRGRVRIWAESDGAQARLSVQDNGIGIPDKDQPYIFERFYRVDKSRSREEGGTGLGLSIAKWIAEAHGGQITIQSALGKGSKFTVHLPFNLEKLPPKEN</sequence>
<reference evidence="12 13" key="1">
    <citation type="submission" date="2017-09" db="EMBL/GenBank/DDBJ databases">
        <title>Depth-based differentiation of microbial function through sediment-hosted aquifers and enrichment of novel symbionts in the deep terrestrial subsurface.</title>
        <authorList>
            <person name="Probst A.J."/>
            <person name="Ladd B."/>
            <person name="Jarett J.K."/>
            <person name="Geller-Mcgrath D.E."/>
            <person name="Sieber C.M."/>
            <person name="Emerson J.B."/>
            <person name="Anantharaman K."/>
            <person name="Thomas B.C."/>
            <person name="Malmstrom R."/>
            <person name="Stieglmeier M."/>
            <person name="Klingl A."/>
            <person name="Woyke T."/>
            <person name="Ryan C.M."/>
            <person name="Banfield J.F."/>
        </authorList>
    </citation>
    <scope>NUCLEOTIDE SEQUENCE [LARGE SCALE GENOMIC DNA]</scope>
    <source>
        <strain evidence="12">CG23_combo_of_CG06-09_8_20_14_all_49_15</strain>
    </source>
</reference>
<dbReference type="InterPro" id="IPR003594">
    <property type="entry name" value="HATPase_dom"/>
</dbReference>
<dbReference type="PROSITE" id="PS50109">
    <property type="entry name" value="HIS_KIN"/>
    <property type="match status" value="1"/>
</dbReference>
<dbReference type="PROSITE" id="PS50112">
    <property type="entry name" value="PAS"/>
    <property type="match status" value="1"/>
</dbReference>
<proteinExistence type="predicted"/>
<organism evidence="12 13">
    <name type="scientific">Candidatus Falkowbacteria bacterium CG23_combo_of_CG06-09_8_20_14_all_49_15</name>
    <dbReference type="NCBI Taxonomy" id="1974572"/>
    <lineage>
        <taxon>Bacteria</taxon>
        <taxon>Candidatus Falkowiibacteriota</taxon>
    </lineage>
</organism>
<feature type="domain" description="Histidine kinase" evidence="9">
    <location>
        <begin position="321"/>
        <end position="539"/>
    </location>
</feature>
<keyword evidence="5" id="KW-0418">Kinase</keyword>
<dbReference type="SUPFAM" id="SSF55874">
    <property type="entry name" value="ATPase domain of HSP90 chaperone/DNA topoisomerase II/histidine kinase"/>
    <property type="match status" value="1"/>
</dbReference>
<dbReference type="Proteomes" id="UP000230729">
    <property type="component" value="Unassembled WGS sequence"/>
</dbReference>
<feature type="domain" description="PAS" evidence="10">
    <location>
        <begin position="158"/>
        <end position="206"/>
    </location>
</feature>
<dbReference type="EMBL" id="PCSD01000108">
    <property type="protein sequence ID" value="PIP33396.1"/>
    <property type="molecule type" value="Genomic_DNA"/>
</dbReference>
<evidence type="ECO:0000313" key="12">
    <source>
        <dbReference type="EMBL" id="PIP33396.1"/>
    </source>
</evidence>
<dbReference type="InterPro" id="IPR036890">
    <property type="entry name" value="HATPase_C_sf"/>
</dbReference>
<dbReference type="GO" id="GO:0016036">
    <property type="term" value="P:cellular response to phosphate starvation"/>
    <property type="evidence" value="ECO:0007669"/>
    <property type="project" value="TreeGrafter"/>
</dbReference>
<dbReference type="InterPro" id="IPR004358">
    <property type="entry name" value="Sig_transdc_His_kin-like_C"/>
</dbReference>
<keyword evidence="7" id="KW-0472">Membrane</keyword>
<comment type="caution">
    <text evidence="12">The sequence shown here is derived from an EMBL/GenBank/DDBJ whole genome shotgun (WGS) entry which is preliminary data.</text>
</comment>
<dbReference type="Pfam" id="PF00512">
    <property type="entry name" value="HisKA"/>
    <property type="match status" value="1"/>
</dbReference>
<dbReference type="Pfam" id="PF08448">
    <property type="entry name" value="PAS_4"/>
    <property type="match status" value="2"/>
</dbReference>
<evidence type="ECO:0000256" key="8">
    <source>
        <dbReference type="SAM" id="Coils"/>
    </source>
</evidence>
<evidence type="ECO:0000256" key="4">
    <source>
        <dbReference type="ARBA" id="ARBA00022679"/>
    </source>
</evidence>
<dbReference type="SUPFAM" id="SSF47384">
    <property type="entry name" value="Homodimeric domain of signal transducing histidine kinase"/>
    <property type="match status" value="1"/>
</dbReference>
<dbReference type="InterPro" id="IPR013656">
    <property type="entry name" value="PAS_4"/>
</dbReference>
<dbReference type="InterPro" id="IPR035965">
    <property type="entry name" value="PAS-like_dom_sf"/>
</dbReference>
<accession>A0A2G9ZJP4</accession>
<evidence type="ECO:0000259" key="11">
    <source>
        <dbReference type="PROSITE" id="PS50113"/>
    </source>
</evidence>
<evidence type="ECO:0000256" key="6">
    <source>
        <dbReference type="ARBA" id="ARBA00023012"/>
    </source>
</evidence>
<keyword evidence="3" id="KW-0597">Phosphoprotein</keyword>
<dbReference type="EC" id="2.7.13.3" evidence="2"/>
<dbReference type="InterPro" id="IPR003661">
    <property type="entry name" value="HisK_dim/P_dom"/>
</dbReference>
<dbReference type="Pfam" id="PF02518">
    <property type="entry name" value="HATPase_c"/>
    <property type="match status" value="1"/>
</dbReference>
<dbReference type="PRINTS" id="PR00344">
    <property type="entry name" value="BCTRLSENSOR"/>
</dbReference>
<dbReference type="InterPro" id="IPR000700">
    <property type="entry name" value="PAS-assoc_C"/>
</dbReference>
<evidence type="ECO:0000313" key="13">
    <source>
        <dbReference type="Proteomes" id="UP000230729"/>
    </source>
</evidence>
<evidence type="ECO:0000259" key="9">
    <source>
        <dbReference type="PROSITE" id="PS50109"/>
    </source>
</evidence>
<feature type="domain" description="PAC" evidence="11">
    <location>
        <begin position="105"/>
        <end position="157"/>
    </location>
</feature>
<dbReference type="InterPro" id="IPR036097">
    <property type="entry name" value="HisK_dim/P_sf"/>
</dbReference>
<gene>
    <name evidence="12" type="ORF">COX22_04555</name>
</gene>
<dbReference type="NCBIfam" id="TIGR00229">
    <property type="entry name" value="sensory_box"/>
    <property type="match status" value="1"/>
</dbReference>
<evidence type="ECO:0000259" key="10">
    <source>
        <dbReference type="PROSITE" id="PS50112"/>
    </source>
</evidence>
<protein>
    <recommendedName>
        <fullName evidence="2">histidine kinase</fullName>
        <ecNumber evidence="2">2.7.13.3</ecNumber>
    </recommendedName>
</protein>